<dbReference type="EMBL" id="JAVRJZ010000002">
    <property type="protein sequence ID" value="KAK2725418.1"/>
    <property type="molecule type" value="Genomic_DNA"/>
</dbReference>
<keyword evidence="4" id="KW-0804">Transcription</keyword>
<dbReference type="FunFam" id="4.10.280.10:FF:000010">
    <property type="entry name" value="Scleraxis bHLH transcription factor"/>
    <property type="match status" value="1"/>
</dbReference>
<organism evidence="7 8">
    <name type="scientific">Artemia franciscana</name>
    <name type="common">Brine shrimp</name>
    <name type="synonym">Artemia sanfranciscana</name>
    <dbReference type="NCBI Taxonomy" id="6661"/>
    <lineage>
        <taxon>Eukaryota</taxon>
        <taxon>Metazoa</taxon>
        <taxon>Ecdysozoa</taxon>
        <taxon>Arthropoda</taxon>
        <taxon>Crustacea</taxon>
        <taxon>Branchiopoda</taxon>
        <taxon>Anostraca</taxon>
        <taxon>Artemiidae</taxon>
        <taxon>Artemia</taxon>
    </lineage>
</organism>
<dbReference type="PROSITE" id="PS50888">
    <property type="entry name" value="BHLH"/>
    <property type="match status" value="1"/>
</dbReference>
<dbReference type="InterPro" id="IPR036638">
    <property type="entry name" value="HLH_DNA-bd_sf"/>
</dbReference>
<keyword evidence="3" id="KW-0238">DNA-binding</keyword>
<dbReference type="PANTHER" id="PTHR23349">
    <property type="entry name" value="BASIC HELIX-LOOP-HELIX TRANSCRIPTION FACTOR, TWIST"/>
    <property type="match status" value="1"/>
</dbReference>
<keyword evidence="5" id="KW-0539">Nucleus</keyword>
<accession>A0AA88IC90</accession>
<evidence type="ECO:0000313" key="8">
    <source>
        <dbReference type="Proteomes" id="UP001187531"/>
    </source>
</evidence>
<dbReference type="Proteomes" id="UP001187531">
    <property type="component" value="Unassembled WGS sequence"/>
</dbReference>
<evidence type="ECO:0000313" key="7">
    <source>
        <dbReference type="EMBL" id="KAK2725418.1"/>
    </source>
</evidence>
<evidence type="ECO:0000256" key="2">
    <source>
        <dbReference type="ARBA" id="ARBA00023015"/>
    </source>
</evidence>
<dbReference type="GO" id="GO:0000977">
    <property type="term" value="F:RNA polymerase II transcription regulatory region sequence-specific DNA binding"/>
    <property type="evidence" value="ECO:0007669"/>
    <property type="project" value="TreeGrafter"/>
</dbReference>
<dbReference type="PANTHER" id="PTHR23349:SF68">
    <property type="entry name" value="FI14601P"/>
    <property type="match status" value="1"/>
</dbReference>
<dbReference type="CDD" id="cd11466">
    <property type="entry name" value="bHLH_TS_HAND"/>
    <property type="match status" value="1"/>
</dbReference>
<evidence type="ECO:0000256" key="4">
    <source>
        <dbReference type="ARBA" id="ARBA00023163"/>
    </source>
</evidence>
<reference evidence="7" key="1">
    <citation type="submission" date="2023-07" db="EMBL/GenBank/DDBJ databases">
        <title>Chromosome-level genome assembly of Artemia franciscana.</title>
        <authorList>
            <person name="Jo E."/>
        </authorList>
    </citation>
    <scope>NUCLEOTIDE SEQUENCE</scope>
    <source>
        <tissue evidence="7">Whole body</tissue>
    </source>
</reference>
<evidence type="ECO:0000256" key="5">
    <source>
        <dbReference type="ARBA" id="ARBA00023242"/>
    </source>
</evidence>
<comment type="subcellular location">
    <subcellularLocation>
        <location evidence="1">Nucleus</location>
    </subcellularLocation>
</comment>
<comment type="caution">
    <text evidence="7">The sequence shown here is derived from an EMBL/GenBank/DDBJ whole genome shotgun (WGS) entry which is preliminary data.</text>
</comment>
<dbReference type="SMART" id="SM00353">
    <property type="entry name" value="HLH"/>
    <property type="match status" value="1"/>
</dbReference>
<dbReference type="AlphaFoldDB" id="A0AA88IC90"/>
<proteinExistence type="predicted"/>
<evidence type="ECO:0000256" key="1">
    <source>
        <dbReference type="ARBA" id="ARBA00004123"/>
    </source>
</evidence>
<dbReference type="InterPro" id="IPR050283">
    <property type="entry name" value="E-box_TF_Regulators"/>
</dbReference>
<dbReference type="GO" id="GO:0005634">
    <property type="term" value="C:nucleus"/>
    <property type="evidence" value="ECO:0007669"/>
    <property type="project" value="UniProtKB-SubCell"/>
</dbReference>
<keyword evidence="2" id="KW-0805">Transcription regulation</keyword>
<protein>
    <recommendedName>
        <fullName evidence="6">BHLH domain-containing protein</fullName>
    </recommendedName>
</protein>
<dbReference type="GO" id="GO:0000981">
    <property type="term" value="F:DNA-binding transcription factor activity, RNA polymerase II-specific"/>
    <property type="evidence" value="ECO:0007669"/>
    <property type="project" value="TreeGrafter"/>
</dbReference>
<dbReference type="Pfam" id="PF00010">
    <property type="entry name" value="HLH"/>
    <property type="match status" value="1"/>
</dbReference>
<dbReference type="GO" id="GO:0046983">
    <property type="term" value="F:protein dimerization activity"/>
    <property type="evidence" value="ECO:0007669"/>
    <property type="project" value="InterPro"/>
</dbReference>
<feature type="domain" description="BHLH" evidence="6">
    <location>
        <begin position="105"/>
        <end position="157"/>
    </location>
</feature>
<dbReference type="GO" id="GO:0032502">
    <property type="term" value="P:developmental process"/>
    <property type="evidence" value="ECO:0007669"/>
    <property type="project" value="TreeGrafter"/>
</dbReference>
<dbReference type="SUPFAM" id="SSF47459">
    <property type="entry name" value="HLH, helix-loop-helix DNA-binding domain"/>
    <property type="match status" value="1"/>
</dbReference>
<evidence type="ECO:0000256" key="3">
    <source>
        <dbReference type="ARBA" id="ARBA00023125"/>
    </source>
</evidence>
<gene>
    <name evidence="7" type="ORF">QYM36_000050</name>
</gene>
<dbReference type="InterPro" id="IPR011598">
    <property type="entry name" value="bHLH_dom"/>
</dbReference>
<sequence>MSLLTGYPGGMTDEYYYNPGHYEDGHYPATITDHRIQYYTDWGSAYNPFSPDRAGYYSPYKAGLDYESDGNIEYSPKRDFQTEYVQADSYTNEMGVVVPRVRVVKRRNTANKKERRRTLSINSAFSELRDSIPNVPSDTKLSKIKTLRLATSYISYLSRILETSEDASPSGFRADLTRPPRANRSQQAALLKEEIAKSNSPTLKQDQVGCPHVDSTCLKYTNSKGRTGWPQYVWAQELK</sequence>
<name>A0AA88IC90_ARTSF</name>
<evidence type="ECO:0000259" key="6">
    <source>
        <dbReference type="PROSITE" id="PS50888"/>
    </source>
</evidence>
<keyword evidence="8" id="KW-1185">Reference proteome</keyword>
<dbReference type="Gene3D" id="4.10.280.10">
    <property type="entry name" value="Helix-loop-helix DNA-binding domain"/>
    <property type="match status" value="1"/>
</dbReference>